<keyword evidence="2" id="KW-1185">Reference proteome</keyword>
<proteinExistence type="predicted"/>
<organism evidence="1 2">
    <name type="scientific">Christiangramia antarctica</name>
    <dbReference type="NCBI Taxonomy" id="2058158"/>
    <lineage>
        <taxon>Bacteria</taxon>
        <taxon>Pseudomonadati</taxon>
        <taxon>Bacteroidota</taxon>
        <taxon>Flavobacteriia</taxon>
        <taxon>Flavobacteriales</taxon>
        <taxon>Flavobacteriaceae</taxon>
        <taxon>Christiangramia</taxon>
    </lineage>
</organism>
<dbReference type="Proteomes" id="UP001597438">
    <property type="component" value="Unassembled WGS sequence"/>
</dbReference>
<evidence type="ECO:0000313" key="2">
    <source>
        <dbReference type="Proteomes" id="UP001597438"/>
    </source>
</evidence>
<comment type="caution">
    <text evidence="1">The sequence shown here is derived from an EMBL/GenBank/DDBJ whole genome shotgun (WGS) entry which is preliminary data.</text>
</comment>
<reference evidence="2" key="1">
    <citation type="journal article" date="2019" name="Int. J. Syst. Evol. Microbiol.">
        <title>The Global Catalogue of Microorganisms (GCM) 10K type strain sequencing project: providing services to taxonomists for standard genome sequencing and annotation.</title>
        <authorList>
            <consortium name="The Broad Institute Genomics Platform"/>
            <consortium name="The Broad Institute Genome Sequencing Center for Infectious Disease"/>
            <person name="Wu L."/>
            <person name="Ma J."/>
        </authorList>
    </citation>
    <scope>NUCLEOTIDE SEQUENCE [LARGE SCALE GENOMIC DNA]</scope>
    <source>
        <strain evidence="2">KCTC 52925</strain>
    </source>
</reference>
<evidence type="ECO:0000313" key="1">
    <source>
        <dbReference type="EMBL" id="MFD2832225.1"/>
    </source>
</evidence>
<accession>A0ABW5X1W4</accession>
<sequence length="46" mass="5419">MKNKIGTLSAVEMWKFEVRKVMLEVGNWRLEVRKTSIVTLNWVQGL</sequence>
<gene>
    <name evidence="1" type="ORF">ACFSYS_02940</name>
</gene>
<dbReference type="EMBL" id="JBHUOJ010000007">
    <property type="protein sequence ID" value="MFD2832225.1"/>
    <property type="molecule type" value="Genomic_DNA"/>
</dbReference>
<protein>
    <submittedName>
        <fullName evidence="1">Uncharacterized protein</fullName>
    </submittedName>
</protein>
<name>A0ABW5X1W4_9FLAO</name>